<dbReference type="AlphaFoldDB" id="A0A8J7S903"/>
<proteinExistence type="predicted"/>
<dbReference type="Pfam" id="PF03548">
    <property type="entry name" value="LolA"/>
    <property type="match status" value="1"/>
</dbReference>
<dbReference type="Gene3D" id="2.50.20.10">
    <property type="entry name" value="Lipoprotein localisation LolA/LolB/LppX"/>
    <property type="match status" value="1"/>
</dbReference>
<dbReference type="InterPro" id="IPR004564">
    <property type="entry name" value="OM_lipoprot_carrier_LolA-like"/>
</dbReference>
<evidence type="ECO:0000256" key="1">
    <source>
        <dbReference type="ARBA" id="ARBA00022729"/>
    </source>
</evidence>
<dbReference type="PANTHER" id="PTHR35869">
    <property type="entry name" value="OUTER-MEMBRANE LIPOPROTEIN CARRIER PROTEIN"/>
    <property type="match status" value="1"/>
</dbReference>
<protein>
    <submittedName>
        <fullName evidence="3">Outer membrane lipoprotein carrier protein LolA</fullName>
    </submittedName>
</protein>
<keyword evidence="3" id="KW-0449">Lipoprotein</keyword>
<accession>A0A8J7S903</accession>
<dbReference type="CDD" id="cd16325">
    <property type="entry name" value="LolA"/>
    <property type="match status" value="1"/>
</dbReference>
<comment type="caution">
    <text evidence="3">The sequence shown here is derived from an EMBL/GenBank/DDBJ whole genome shotgun (WGS) entry which is preliminary data.</text>
</comment>
<name>A0A8J7S903_9BACT</name>
<gene>
    <name evidence="3" type="ORF">JFN93_24570</name>
</gene>
<dbReference type="PANTHER" id="PTHR35869:SF1">
    <property type="entry name" value="OUTER-MEMBRANE LIPOPROTEIN CARRIER PROTEIN"/>
    <property type="match status" value="1"/>
</dbReference>
<keyword evidence="1 2" id="KW-0732">Signal</keyword>
<evidence type="ECO:0000313" key="4">
    <source>
        <dbReference type="Proteomes" id="UP000636888"/>
    </source>
</evidence>
<evidence type="ECO:0000313" key="3">
    <source>
        <dbReference type="EMBL" id="MBJ6727897.1"/>
    </source>
</evidence>
<sequence length="235" mass="25910">MKLLKTLSLAVSLFAFAATSAFAADLNQVVKTLEEGYGTLNDVQAAFSQKTTISSVKREQKGGGELYIKKGSGSNALFRFNYDRPKQQIVSNGKQVWYYLPENKQVMVMSMAQLFEGGKSVALNYLTGMGHVSRDFNAKFAAEQKDKKGNYIIELTPKQKNPAIAKLQLTISGDAVEKFVAHGRPSYPFPIVSSVMTDQVGNITRIEYSNVKTNKGISSSKFEFKVPSGVEVIKR</sequence>
<dbReference type="SUPFAM" id="SSF89392">
    <property type="entry name" value="Prokaryotic lipoproteins and lipoprotein localization factors"/>
    <property type="match status" value="1"/>
</dbReference>
<reference evidence="3" key="1">
    <citation type="submission" date="2020-12" db="EMBL/GenBank/DDBJ databases">
        <title>Geomonas sp. Red875, isolated from river sediment.</title>
        <authorList>
            <person name="Xu Z."/>
            <person name="Zhang Z."/>
            <person name="Masuda Y."/>
            <person name="Itoh H."/>
            <person name="Senoo K."/>
        </authorList>
    </citation>
    <scope>NUCLEOTIDE SEQUENCE</scope>
    <source>
        <strain evidence="3">Red875</strain>
    </source>
</reference>
<dbReference type="InterPro" id="IPR029046">
    <property type="entry name" value="LolA/LolB/LppX"/>
</dbReference>
<feature type="signal peptide" evidence="2">
    <location>
        <begin position="1"/>
        <end position="23"/>
    </location>
</feature>
<evidence type="ECO:0000256" key="2">
    <source>
        <dbReference type="SAM" id="SignalP"/>
    </source>
</evidence>
<dbReference type="RefSeq" id="WP_199387038.1">
    <property type="nucleotide sequence ID" value="NZ_JAEMHM010000032.1"/>
</dbReference>
<keyword evidence="4" id="KW-1185">Reference proteome</keyword>
<organism evidence="3 4">
    <name type="scientific">Geomesophilobacter sediminis</name>
    <dbReference type="NCBI Taxonomy" id="2798584"/>
    <lineage>
        <taxon>Bacteria</taxon>
        <taxon>Pseudomonadati</taxon>
        <taxon>Thermodesulfobacteriota</taxon>
        <taxon>Desulfuromonadia</taxon>
        <taxon>Geobacterales</taxon>
        <taxon>Geobacteraceae</taxon>
        <taxon>Geomesophilobacter</taxon>
    </lineage>
</organism>
<dbReference type="Proteomes" id="UP000636888">
    <property type="component" value="Unassembled WGS sequence"/>
</dbReference>
<feature type="chain" id="PRO_5035282264" evidence="2">
    <location>
        <begin position="24"/>
        <end position="235"/>
    </location>
</feature>
<dbReference type="EMBL" id="JAEMHM010000032">
    <property type="protein sequence ID" value="MBJ6727897.1"/>
    <property type="molecule type" value="Genomic_DNA"/>
</dbReference>